<dbReference type="InterPro" id="IPR008462">
    <property type="entry name" value="CsbD"/>
</dbReference>
<dbReference type="Proteomes" id="UP000267077">
    <property type="component" value="Unassembled WGS sequence"/>
</dbReference>
<reference evidence="3 4" key="1">
    <citation type="submission" date="2018-12" db="EMBL/GenBank/DDBJ databases">
        <title>Dyella dinghuensis sp. nov. DHOA06 and Dyella choica sp. nov. 4M-K27, isolated from forest soil.</title>
        <authorList>
            <person name="Qiu L.-H."/>
            <person name="Gao Z.-H."/>
        </authorList>
    </citation>
    <scope>NUCLEOTIDE SEQUENCE [LARGE SCALE GENOMIC DNA]</scope>
    <source>
        <strain evidence="3 4">DHOA06</strain>
    </source>
</reference>
<organism evidence="3 4">
    <name type="scientific">Dyella dinghuensis</name>
    <dbReference type="NCBI Taxonomy" id="1920169"/>
    <lineage>
        <taxon>Bacteria</taxon>
        <taxon>Pseudomonadati</taxon>
        <taxon>Pseudomonadota</taxon>
        <taxon>Gammaproteobacteria</taxon>
        <taxon>Lysobacterales</taxon>
        <taxon>Rhodanobacteraceae</taxon>
        <taxon>Dyella</taxon>
    </lineage>
</organism>
<dbReference type="PANTHER" id="PTHR34977:SF1">
    <property type="entry name" value="UPF0337 PROTEIN YJBJ"/>
    <property type="match status" value="1"/>
</dbReference>
<protein>
    <submittedName>
        <fullName evidence="3">CsbD family protein</fullName>
    </submittedName>
</protein>
<comment type="similarity">
    <text evidence="1">Belongs to the UPF0337 (CsbD) family.</text>
</comment>
<dbReference type="EMBL" id="RYZR01000005">
    <property type="protein sequence ID" value="RUL64513.1"/>
    <property type="molecule type" value="Genomic_DNA"/>
</dbReference>
<proteinExistence type="inferred from homology"/>
<evidence type="ECO:0000256" key="1">
    <source>
        <dbReference type="ARBA" id="ARBA00009129"/>
    </source>
</evidence>
<dbReference type="OrthoDB" id="9796058at2"/>
<keyword evidence="4" id="KW-1185">Reference proteome</keyword>
<evidence type="ECO:0000313" key="3">
    <source>
        <dbReference type="EMBL" id="RUL64513.1"/>
    </source>
</evidence>
<dbReference type="InterPro" id="IPR050423">
    <property type="entry name" value="UPF0337_stress_rsp"/>
</dbReference>
<evidence type="ECO:0000259" key="2">
    <source>
        <dbReference type="Pfam" id="PF05532"/>
    </source>
</evidence>
<accession>A0A432LVT4</accession>
<dbReference type="AlphaFoldDB" id="A0A432LVT4"/>
<feature type="domain" description="CsbD-like" evidence="2">
    <location>
        <begin position="4"/>
        <end position="56"/>
    </location>
</feature>
<dbReference type="PIRSF" id="PIRSF039008">
    <property type="entry name" value="YjbJ"/>
    <property type="match status" value="1"/>
</dbReference>
<evidence type="ECO:0000313" key="4">
    <source>
        <dbReference type="Proteomes" id="UP000267077"/>
    </source>
</evidence>
<dbReference type="Gene3D" id="1.10.1470.10">
    <property type="entry name" value="YjbJ"/>
    <property type="match status" value="1"/>
</dbReference>
<dbReference type="SUPFAM" id="SSF69047">
    <property type="entry name" value="Hypothetical protein YjbJ"/>
    <property type="match status" value="1"/>
</dbReference>
<dbReference type="Pfam" id="PF05532">
    <property type="entry name" value="CsbD"/>
    <property type="match status" value="1"/>
</dbReference>
<comment type="caution">
    <text evidence="3">The sequence shown here is derived from an EMBL/GenBank/DDBJ whole genome shotgun (WGS) entry which is preliminary data.</text>
</comment>
<dbReference type="InterPro" id="IPR026042">
    <property type="entry name" value="YjbJ"/>
</dbReference>
<dbReference type="InterPro" id="IPR036629">
    <property type="entry name" value="YjbJ_sf"/>
</dbReference>
<gene>
    <name evidence="3" type="ORF">EKH79_10820</name>
</gene>
<name>A0A432LVT4_9GAMM</name>
<sequence length="75" mass="8666">MNQDIIKGQWKQLSGNIKQHWGKLTDNDLKVAEGSMEYLTGKVEERYGIAHEEAEKQVRAFERELNKRGGTTTHH</sequence>
<dbReference type="PANTHER" id="PTHR34977">
    <property type="entry name" value="UPF0337 PROTEIN YJBJ"/>
    <property type="match status" value="1"/>
</dbReference>
<dbReference type="RefSeq" id="WP_126673793.1">
    <property type="nucleotide sequence ID" value="NZ_RYZR01000005.1"/>
</dbReference>